<evidence type="ECO:0000313" key="3">
    <source>
        <dbReference type="Proteomes" id="UP000295063"/>
    </source>
</evidence>
<keyword evidence="1" id="KW-0812">Transmembrane</keyword>
<protein>
    <submittedName>
        <fullName evidence="2">Uncharacterized protein</fullName>
    </submittedName>
</protein>
<organism evidence="2 3">
    <name type="scientific">Anaerospora hongkongensis</name>
    <dbReference type="NCBI Taxonomy" id="244830"/>
    <lineage>
        <taxon>Bacteria</taxon>
        <taxon>Bacillati</taxon>
        <taxon>Bacillota</taxon>
        <taxon>Negativicutes</taxon>
        <taxon>Selenomonadales</taxon>
        <taxon>Sporomusaceae</taxon>
        <taxon>Anaerospora</taxon>
    </lineage>
</organism>
<name>A0A4V2Q8V9_9FIRM</name>
<dbReference type="RefSeq" id="WP_132076823.1">
    <property type="nucleotide sequence ID" value="NZ_SLUI01000003.1"/>
</dbReference>
<dbReference type="OrthoDB" id="2859585at2"/>
<evidence type="ECO:0000256" key="1">
    <source>
        <dbReference type="SAM" id="Phobius"/>
    </source>
</evidence>
<feature type="transmembrane region" description="Helical" evidence="1">
    <location>
        <begin position="118"/>
        <end position="136"/>
    </location>
</feature>
<proteinExistence type="predicted"/>
<sequence length="149" mass="16449">MKYDKPLIAAAIGAASTLAAEITSRIMLLFGIGKYSIYQLDSLLITFNRPDFFLGLFVNFIIGGIIGIAFYYSLKILGTDYIIYKSIVVGLFAEPLSEILITGLIEGTYIDIRPIGDYYLHIVGALAYGLLMGVLFEKYLVNAKTADRN</sequence>
<dbReference type="Proteomes" id="UP000295063">
    <property type="component" value="Unassembled WGS sequence"/>
</dbReference>
<dbReference type="EMBL" id="SLUI01000003">
    <property type="protein sequence ID" value="TCL38689.1"/>
    <property type="molecule type" value="Genomic_DNA"/>
</dbReference>
<comment type="caution">
    <text evidence="2">The sequence shown here is derived from an EMBL/GenBank/DDBJ whole genome shotgun (WGS) entry which is preliminary data.</text>
</comment>
<keyword evidence="3" id="KW-1185">Reference proteome</keyword>
<keyword evidence="1" id="KW-0472">Membrane</keyword>
<gene>
    <name evidence="2" type="ORF">EV210_103168</name>
</gene>
<accession>A0A4V2Q8V9</accession>
<dbReference type="AlphaFoldDB" id="A0A4V2Q8V9"/>
<reference evidence="2 3" key="1">
    <citation type="submission" date="2019-03" db="EMBL/GenBank/DDBJ databases">
        <title>Genomic Encyclopedia of Type Strains, Phase IV (KMG-IV): sequencing the most valuable type-strain genomes for metagenomic binning, comparative biology and taxonomic classification.</title>
        <authorList>
            <person name="Goeker M."/>
        </authorList>
    </citation>
    <scope>NUCLEOTIDE SEQUENCE [LARGE SCALE GENOMIC DNA]</scope>
    <source>
        <strain evidence="2 3">DSM 15969</strain>
    </source>
</reference>
<feature type="transmembrane region" description="Helical" evidence="1">
    <location>
        <begin position="52"/>
        <end position="74"/>
    </location>
</feature>
<evidence type="ECO:0000313" key="2">
    <source>
        <dbReference type="EMBL" id="TCL38689.1"/>
    </source>
</evidence>
<keyword evidence="1" id="KW-1133">Transmembrane helix</keyword>
<feature type="transmembrane region" description="Helical" evidence="1">
    <location>
        <begin position="86"/>
        <end position="106"/>
    </location>
</feature>